<evidence type="ECO:0000256" key="3">
    <source>
        <dbReference type="ARBA" id="ARBA00022448"/>
    </source>
</evidence>
<feature type="transmembrane region" description="Helical" evidence="8">
    <location>
        <begin position="281"/>
        <end position="301"/>
    </location>
</feature>
<comment type="subcellular location">
    <subcellularLocation>
        <location evidence="1">Cell membrane</location>
        <topology evidence="1">Multi-pass membrane protein</topology>
    </subcellularLocation>
</comment>
<reference evidence="9 10" key="1">
    <citation type="submission" date="2017-06" db="EMBL/GenBank/DDBJ databases">
        <title>Draft Genome Sequence of Natranaerobius trueperi halophilic, alkalithermophilic bacteria from soda lakes.</title>
        <authorList>
            <person name="Zhao B."/>
        </authorList>
    </citation>
    <scope>NUCLEOTIDE SEQUENCE [LARGE SCALE GENOMIC DNA]</scope>
    <source>
        <strain evidence="9 10">DSM 18760</strain>
    </source>
</reference>
<evidence type="ECO:0000256" key="1">
    <source>
        <dbReference type="ARBA" id="ARBA00004651"/>
    </source>
</evidence>
<dbReference type="OrthoDB" id="9793390at2"/>
<gene>
    <name evidence="9" type="ORF">CDO51_08590</name>
</gene>
<feature type="transmembrane region" description="Helical" evidence="8">
    <location>
        <begin position="42"/>
        <end position="60"/>
    </location>
</feature>
<dbReference type="EMBL" id="NIQC01000018">
    <property type="protein sequence ID" value="OWZ83438.1"/>
    <property type="molecule type" value="Genomic_DNA"/>
</dbReference>
<evidence type="ECO:0000256" key="7">
    <source>
        <dbReference type="ARBA" id="ARBA00023136"/>
    </source>
</evidence>
<keyword evidence="6 8" id="KW-1133">Transmembrane helix</keyword>
<evidence type="ECO:0000256" key="4">
    <source>
        <dbReference type="ARBA" id="ARBA00022475"/>
    </source>
</evidence>
<feature type="transmembrane region" description="Helical" evidence="8">
    <location>
        <begin position="313"/>
        <end position="336"/>
    </location>
</feature>
<keyword evidence="10" id="KW-1185">Reference proteome</keyword>
<dbReference type="InterPro" id="IPR002549">
    <property type="entry name" value="AI-2E-like"/>
</dbReference>
<sequence length="367" mass="41122">MDTGDRRLFRNAAVVTIAIVVIVGLFYFIMNFLGTVITLRSQIFNFLLPFFIAFILAYIFKPTIDLLEENKVPRSLAILILFAVIGGFLVFWGTRAFSTIIKETQKLIAVAPDYAEEIQSFIKQIEIWIDRHELPITVTEVIRDNIEEVQRDLTLYLDRIVDVESLFGVALGFFGHFLSLVAFPIILFYFLKDADLIKKNLSFVIPNKYRKRVLLVLRDINRTIGAYIRSQIIICGFIGVLTYLGLWILGVDFAMVLGLIAGITNIIPYFGPFLGAIPSTVVGFVQAPTLAITVIILITVIQQVESQILAPQIYGRNLAIHPLAVVTVLIAGGHFFGVIGMILAVPILAIIRVIIRHLALGFWLADK</sequence>
<evidence type="ECO:0000256" key="8">
    <source>
        <dbReference type="SAM" id="Phobius"/>
    </source>
</evidence>
<dbReference type="PANTHER" id="PTHR21716">
    <property type="entry name" value="TRANSMEMBRANE PROTEIN"/>
    <property type="match status" value="1"/>
</dbReference>
<comment type="caution">
    <text evidence="9">The sequence shown here is derived from an EMBL/GenBank/DDBJ whole genome shotgun (WGS) entry which is preliminary data.</text>
</comment>
<keyword evidence="7 8" id="KW-0472">Membrane</keyword>
<keyword evidence="3" id="KW-0813">Transport</keyword>
<keyword evidence="4" id="KW-1003">Cell membrane</keyword>
<evidence type="ECO:0000256" key="6">
    <source>
        <dbReference type="ARBA" id="ARBA00022989"/>
    </source>
</evidence>
<proteinExistence type="inferred from homology"/>
<dbReference type="RefSeq" id="WP_089023868.1">
    <property type="nucleotide sequence ID" value="NZ_NIQC01000018.1"/>
</dbReference>
<name>A0A226BWM3_9FIRM</name>
<evidence type="ECO:0008006" key="11">
    <source>
        <dbReference type="Google" id="ProtNLM"/>
    </source>
</evidence>
<feature type="transmembrane region" description="Helical" evidence="8">
    <location>
        <begin position="166"/>
        <end position="191"/>
    </location>
</feature>
<evidence type="ECO:0000313" key="9">
    <source>
        <dbReference type="EMBL" id="OWZ83438.1"/>
    </source>
</evidence>
<evidence type="ECO:0000313" key="10">
    <source>
        <dbReference type="Proteomes" id="UP000214588"/>
    </source>
</evidence>
<dbReference type="Proteomes" id="UP000214588">
    <property type="component" value="Unassembled WGS sequence"/>
</dbReference>
<comment type="similarity">
    <text evidence="2">Belongs to the autoinducer-2 exporter (AI-2E) (TC 2.A.86) family.</text>
</comment>
<dbReference type="AlphaFoldDB" id="A0A226BWM3"/>
<dbReference type="Pfam" id="PF01594">
    <property type="entry name" value="AI-2E_transport"/>
    <property type="match status" value="1"/>
</dbReference>
<accession>A0A226BWM3</accession>
<keyword evidence="5 8" id="KW-0812">Transmembrane</keyword>
<feature type="transmembrane region" description="Helical" evidence="8">
    <location>
        <begin position="72"/>
        <end position="92"/>
    </location>
</feature>
<organism evidence="9 10">
    <name type="scientific">Natranaerobius trueperi</name>
    <dbReference type="NCBI Taxonomy" id="759412"/>
    <lineage>
        <taxon>Bacteria</taxon>
        <taxon>Bacillati</taxon>
        <taxon>Bacillota</taxon>
        <taxon>Clostridia</taxon>
        <taxon>Natranaerobiales</taxon>
        <taxon>Natranaerobiaceae</taxon>
        <taxon>Natranaerobius</taxon>
    </lineage>
</organism>
<protein>
    <recommendedName>
        <fullName evidence="11">AI-2E family transporter</fullName>
    </recommendedName>
</protein>
<evidence type="ECO:0000256" key="5">
    <source>
        <dbReference type="ARBA" id="ARBA00022692"/>
    </source>
</evidence>
<evidence type="ECO:0000256" key="2">
    <source>
        <dbReference type="ARBA" id="ARBA00009773"/>
    </source>
</evidence>
<dbReference type="PANTHER" id="PTHR21716:SF53">
    <property type="entry name" value="PERMEASE PERM-RELATED"/>
    <property type="match status" value="1"/>
</dbReference>
<feature type="transmembrane region" description="Helical" evidence="8">
    <location>
        <begin position="12"/>
        <end position="30"/>
    </location>
</feature>
<dbReference type="GO" id="GO:0055085">
    <property type="term" value="P:transmembrane transport"/>
    <property type="evidence" value="ECO:0007669"/>
    <property type="project" value="TreeGrafter"/>
</dbReference>
<dbReference type="GO" id="GO:0005886">
    <property type="term" value="C:plasma membrane"/>
    <property type="evidence" value="ECO:0007669"/>
    <property type="project" value="UniProtKB-SubCell"/>
</dbReference>
<feature type="transmembrane region" description="Helical" evidence="8">
    <location>
        <begin position="232"/>
        <end position="261"/>
    </location>
</feature>